<comment type="caution">
    <text evidence="2">The sequence shown here is derived from an EMBL/GenBank/DDBJ whole genome shotgun (WGS) entry which is preliminary data.</text>
</comment>
<gene>
    <name evidence="2" type="ORF">L195_g053838</name>
</gene>
<reference evidence="2 3" key="2">
    <citation type="journal article" date="2017" name="Front. Plant Sci.">
        <title>Gene Classification and Mining of Molecular Markers Useful in Red Clover (Trifolium pratense) Breeding.</title>
        <authorList>
            <person name="Istvanek J."/>
            <person name="Dluhosova J."/>
            <person name="Dluhos P."/>
            <person name="Patkova L."/>
            <person name="Nedelnik J."/>
            <person name="Repkova J."/>
        </authorList>
    </citation>
    <scope>NUCLEOTIDE SEQUENCE [LARGE SCALE GENOMIC DNA]</scope>
    <source>
        <strain evidence="3">cv. Tatra</strain>
        <tissue evidence="2">Young leaves</tissue>
    </source>
</reference>
<protein>
    <submittedName>
        <fullName evidence="2">Uncharacterized protein</fullName>
    </submittedName>
</protein>
<reference evidence="2 3" key="1">
    <citation type="journal article" date="2014" name="Am. J. Bot.">
        <title>Genome assembly and annotation for red clover (Trifolium pratense; Fabaceae).</title>
        <authorList>
            <person name="Istvanek J."/>
            <person name="Jaros M."/>
            <person name="Krenek A."/>
            <person name="Repkova J."/>
        </authorList>
    </citation>
    <scope>NUCLEOTIDE SEQUENCE [LARGE SCALE GENOMIC DNA]</scope>
    <source>
        <strain evidence="3">cv. Tatra</strain>
        <tissue evidence="2">Young leaves</tissue>
    </source>
</reference>
<dbReference type="EMBL" id="ASHM01092151">
    <property type="protein sequence ID" value="PNX64090.1"/>
    <property type="molecule type" value="Genomic_DNA"/>
</dbReference>
<dbReference type="AlphaFoldDB" id="A0A2K3KCS4"/>
<evidence type="ECO:0000256" key="1">
    <source>
        <dbReference type="SAM" id="MobiDB-lite"/>
    </source>
</evidence>
<feature type="non-terminal residue" evidence="2">
    <location>
        <position position="70"/>
    </location>
</feature>
<feature type="compositionally biased region" description="Acidic residues" evidence="1">
    <location>
        <begin position="34"/>
        <end position="70"/>
    </location>
</feature>
<name>A0A2K3KCS4_TRIPR</name>
<organism evidence="2 3">
    <name type="scientific">Trifolium pratense</name>
    <name type="common">Red clover</name>
    <dbReference type="NCBI Taxonomy" id="57577"/>
    <lineage>
        <taxon>Eukaryota</taxon>
        <taxon>Viridiplantae</taxon>
        <taxon>Streptophyta</taxon>
        <taxon>Embryophyta</taxon>
        <taxon>Tracheophyta</taxon>
        <taxon>Spermatophyta</taxon>
        <taxon>Magnoliopsida</taxon>
        <taxon>eudicotyledons</taxon>
        <taxon>Gunneridae</taxon>
        <taxon>Pentapetalae</taxon>
        <taxon>rosids</taxon>
        <taxon>fabids</taxon>
        <taxon>Fabales</taxon>
        <taxon>Fabaceae</taxon>
        <taxon>Papilionoideae</taxon>
        <taxon>50 kb inversion clade</taxon>
        <taxon>NPAAA clade</taxon>
        <taxon>Hologalegina</taxon>
        <taxon>IRL clade</taxon>
        <taxon>Trifolieae</taxon>
        <taxon>Trifolium</taxon>
    </lineage>
</organism>
<feature type="region of interest" description="Disordered" evidence="1">
    <location>
        <begin position="1"/>
        <end position="70"/>
    </location>
</feature>
<evidence type="ECO:0000313" key="2">
    <source>
        <dbReference type="EMBL" id="PNX64090.1"/>
    </source>
</evidence>
<proteinExistence type="predicted"/>
<sequence>MDNIDEYEDNQVYGSSSSSDEDFLLVDSSPSESDSQESIDYPDEESSPENSEDDSSVEGSEDEEAVSEIG</sequence>
<accession>A0A2K3KCS4</accession>
<evidence type="ECO:0000313" key="3">
    <source>
        <dbReference type="Proteomes" id="UP000236291"/>
    </source>
</evidence>
<dbReference type="Proteomes" id="UP000236291">
    <property type="component" value="Unassembled WGS sequence"/>
</dbReference>